<gene>
    <name evidence="1" type="ORF">PPRIM_AZ9-3.1.T0610102</name>
</gene>
<proteinExistence type="predicted"/>
<evidence type="ECO:0000313" key="1">
    <source>
        <dbReference type="EMBL" id="CAD8079060.1"/>
    </source>
</evidence>
<comment type="caution">
    <text evidence="1">The sequence shown here is derived from an EMBL/GenBank/DDBJ whole genome shotgun (WGS) entry which is preliminary data.</text>
</comment>
<dbReference type="Proteomes" id="UP000688137">
    <property type="component" value="Unassembled WGS sequence"/>
</dbReference>
<dbReference type="AlphaFoldDB" id="A0A8S1MEK9"/>
<evidence type="ECO:0000313" key="2">
    <source>
        <dbReference type="Proteomes" id="UP000688137"/>
    </source>
</evidence>
<protein>
    <submittedName>
        <fullName evidence="1">Uncharacterized protein</fullName>
    </submittedName>
</protein>
<sequence>MFSGLWFQKLENFKKAEEFYLYTFEKRPEDPKILNALFKLNKRCIKNKKKALEYGQKQIKIYQNINLCLVKMLIFEKSWMRQQDIVKF</sequence>
<reference evidence="1" key="1">
    <citation type="submission" date="2021-01" db="EMBL/GenBank/DDBJ databases">
        <authorList>
            <consortium name="Genoscope - CEA"/>
            <person name="William W."/>
        </authorList>
    </citation>
    <scope>NUCLEOTIDE SEQUENCE</scope>
</reference>
<organism evidence="1 2">
    <name type="scientific">Paramecium primaurelia</name>
    <dbReference type="NCBI Taxonomy" id="5886"/>
    <lineage>
        <taxon>Eukaryota</taxon>
        <taxon>Sar</taxon>
        <taxon>Alveolata</taxon>
        <taxon>Ciliophora</taxon>
        <taxon>Intramacronucleata</taxon>
        <taxon>Oligohymenophorea</taxon>
        <taxon>Peniculida</taxon>
        <taxon>Parameciidae</taxon>
        <taxon>Paramecium</taxon>
    </lineage>
</organism>
<keyword evidence="2" id="KW-1185">Reference proteome</keyword>
<accession>A0A8S1MEK9</accession>
<dbReference type="EMBL" id="CAJJDM010000062">
    <property type="protein sequence ID" value="CAD8079060.1"/>
    <property type="molecule type" value="Genomic_DNA"/>
</dbReference>
<name>A0A8S1MEK9_PARPR</name>